<feature type="compositionally biased region" description="Polar residues" evidence="1">
    <location>
        <begin position="71"/>
        <end position="80"/>
    </location>
</feature>
<dbReference type="OrthoDB" id="4497594at2759"/>
<evidence type="ECO:0000259" key="2">
    <source>
        <dbReference type="Pfam" id="PF17100"/>
    </source>
</evidence>
<evidence type="ECO:0000313" key="4">
    <source>
        <dbReference type="Proteomes" id="UP001043456"/>
    </source>
</evidence>
<protein>
    <recommendedName>
        <fullName evidence="2">NWD NACHT-NTPase N-terminal domain-containing protein</fullName>
    </recommendedName>
</protein>
<dbReference type="AlphaFoldDB" id="A0A9P3B7M9"/>
<feature type="compositionally biased region" description="Polar residues" evidence="1">
    <location>
        <begin position="42"/>
        <end position="58"/>
    </location>
</feature>
<comment type="caution">
    <text evidence="3">The sequence shown here is derived from an EMBL/GenBank/DDBJ whole genome shotgun (WGS) entry which is preliminary data.</text>
</comment>
<dbReference type="RefSeq" id="XP_043155666.1">
    <property type="nucleotide sequence ID" value="XM_043299731.1"/>
</dbReference>
<gene>
    <name evidence="3" type="ORF">Asppvi_003770</name>
</gene>
<organism evidence="3 4">
    <name type="scientific">Aspergillus pseudoviridinutans</name>
    <dbReference type="NCBI Taxonomy" id="1517512"/>
    <lineage>
        <taxon>Eukaryota</taxon>
        <taxon>Fungi</taxon>
        <taxon>Dikarya</taxon>
        <taxon>Ascomycota</taxon>
        <taxon>Pezizomycotina</taxon>
        <taxon>Eurotiomycetes</taxon>
        <taxon>Eurotiomycetidae</taxon>
        <taxon>Eurotiales</taxon>
        <taxon>Aspergillaceae</taxon>
        <taxon>Aspergillus</taxon>
        <taxon>Aspergillus subgen. Fumigati</taxon>
    </lineage>
</organism>
<keyword evidence="4" id="KW-1185">Reference proteome</keyword>
<evidence type="ECO:0000256" key="1">
    <source>
        <dbReference type="SAM" id="MobiDB-lite"/>
    </source>
</evidence>
<proteinExistence type="predicted"/>
<feature type="region of interest" description="Disordered" evidence="1">
    <location>
        <begin position="22"/>
        <end position="80"/>
    </location>
</feature>
<reference evidence="3 4" key="1">
    <citation type="submission" date="2018-10" db="EMBL/GenBank/DDBJ databases">
        <title>Pan-genome distribution and transcriptional activeness of fungal secondary metabolism genes in Aspergillus section Fumigati.</title>
        <authorList>
            <person name="Takahashi H."/>
            <person name="Umemura M."/>
            <person name="Ninomiya A."/>
            <person name="Kusuya Y."/>
            <person name="Urayama S."/>
            <person name="Shimizu M."/>
            <person name="Watanabe A."/>
            <person name="Kamei K."/>
            <person name="Yaguchi T."/>
            <person name="Hagiwara D."/>
        </authorList>
    </citation>
    <scope>NUCLEOTIDE SEQUENCE [LARGE SCALE GENOMIC DNA]</scope>
    <source>
        <strain evidence="3 4">IFM 55266</strain>
    </source>
</reference>
<dbReference type="Proteomes" id="UP001043456">
    <property type="component" value="Unassembled WGS sequence"/>
</dbReference>
<dbReference type="EMBL" id="BHVY01000002">
    <property type="protein sequence ID" value="GIJ84919.1"/>
    <property type="molecule type" value="Genomic_DNA"/>
</dbReference>
<feature type="compositionally biased region" description="Low complexity" evidence="1">
    <location>
        <begin position="24"/>
        <end position="41"/>
    </location>
</feature>
<accession>A0A9P3B7M9</accession>
<dbReference type="Pfam" id="PF17100">
    <property type="entry name" value="NACHT_N"/>
    <property type="match status" value="1"/>
</dbReference>
<dbReference type="InterPro" id="IPR031359">
    <property type="entry name" value="NACHT_N"/>
</dbReference>
<name>A0A9P3B7M9_9EURO</name>
<dbReference type="GeneID" id="67002382"/>
<sequence length="436" mass="49769">MSERIDRIFKRLRRRWRIRTTEGASPVPDLSSGSSSAGLSDTANTPSSDLIVQSSDSVEPSPCSRDHAHSPATSNHSENTARSNLWDLAFERLRHDNHELVEAYEHMLKEGINMPEGASHNEKMRAVINQRFEEMKSKQWNVPGTTIRIREQIDRIVKIVMKIRDVGAAVVALDPVHAAPAWAGVCVLLSTSKKSNMPDKSFQLVVNNSEAREKATADIENVAVLIPRYKQVEKVYLESATLENEHEPSVKSHLHQSVVDLYSNILTYQIELARYLQRGSFILIVQDVLQLNEFGGLMQKIKDSDKKCQDWMEVYDATLADHNRDKLRIQITQLDDRINQLIADITSSRSVVEWNPGPNTDPGYVSVLYGGFRGRAGFFRISLADIESDKQLYLQMRAAYAKRQHRLWRIDLPHPWKSLAWLSWFDVKRLEFVKVA</sequence>
<evidence type="ECO:0000313" key="3">
    <source>
        <dbReference type="EMBL" id="GIJ84919.1"/>
    </source>
</evidence>
<feature type="domain" description="NWD NACHT-NTPase N-terminal" evidence="2">
    <location>
        <begin position="84"/>
        <end position="308"/>
    </location>
</feature>